<dbReference type="Pfam" id="PF04888">
    <property type="entry name" value="SseC"/>
    <property type="match status" value="1"/>
</dbReference>
<evidence type="ECO:0000259" key="6">
    <source>
        <dbReference type="Pfam" id="PF04888"/>
    </source>
</evidence>
<dbReference type="InterPro" id="IPR006972">
    <property type="entry name" value="BipB-like_C"/>
</dbReference>
<feature type="transmembrane region" description="Helical" evidence="5">
    <location>
        <begin position="141"/>
        <end position="162"/>
    </location>
</feature>
<accession>A0A662Z5Y3</accession>
<gene>
    <name evidence="7" type="ORF">SAMN04487865_100119</name>
</gene>
<evidence type="ECO:0000313" key="8">
    <source>
        <dbReference type="Proteomes" id="UP000243374"/>
    </source>
</evidence>
<evidence type="ECO:0000256" key="3">
    <source>
        <dbReference type="ARBA" id="ARBA00023026"/>
    </source>
</evidence>
<dbReference type="AlphaFoldDB" id="A0A662Z5Y3"/>
<feature type="domain" description="Translocator protein BipB-like C-terminal" evidence="6">
    <location>
        <begin position="78"/>
        <end position="234"/>
    </location>
</feature>
<dbReference type="OrthoDB" id="7059385at2"/>
<keyword evidence="2" id="KW-1043">Host membrane</keyword>
<dbReference type="Proteomes" id="UP000243374">
    <property type="component" value="Unassembled WGS sequence"/>
</dbReference>
<keyword evidence="5" id="KW-0472">Membrane</keyword>
<keyword evidence="3" id="KW-0843">Virulence</keyword>
<evidence type="ECO:0000256" key="4">
    <source>
        <dbReference type="ARBA" id="ARBA00035640"/>
    </source>
</evidence>
<evidence type="ECO:0000256" key="1">
    <source>
        <dbReference type="ARBA" id="ARBA00004301"/>
    </source>
</evidence>
<organism evidence="7 8">
    <name type="scientific">Succinivibrio dextrinosolvens</name>
    <dbReference type="NCBI Taxonomy" id="83771"/>
    <lineage>
        <taxon>Bacteria</taxon>
        <taxon>Pseudomonadati</taxon>
        <taxon>Pseudomonadota</taxon>
        <taxon>Gammaproteobacteria</taxon>
        <taxon>Aeromonadales</taxon>
        <taxon>Succinivibrionaceae</taxon>
        <taxon>Succinivibrio</taxon>
    </lineage>
</organism>
<comment type="subcellular location">
    <subcellularLocation>
        <location evidence="1">Host membrane</location>
        <topology evidence="1">Multi-pass membrane protein</topology>
    </subcellularLocation>
</comment>
<evidence type="ECO:0000256" key="5">
    <source>
        <dbReference type="SAM" id="Phobius"/>
    </source>
</evidence>
<name>A0A662Z5Y3_9GAMM</name>
<dbReference type="GO" id="GO:0033644">
    <property type="term" value="C:host cell membrane"/>
    <property type="evidence" value="ECO:0007669"/>
    <property type="project" value="UniProtKB-SubCell"/>
</dbReference>
<comment type="similarity">
    <text evidence="4">Belongs to the SctE/SipB/YopB family.</text>
</comment>
<reference evidence="7 8" key="1">
    <citation type="submission" date="2016-10" db="EMBL/GenBank/DDBJ databases">
        <authorList>
            <person name="Varghese N."/>
            <person name="Submissions S."/>
        </authorList>
    </citation>
    <scope>NUCLEOTIDE SEQUENCE [LARGE SCALE GENOMIC DNA]</scope>
    <source>
        <strain evidence="7 8">22B</strain>
    </source>
</reference>
<evidence type="ECO:0000313" key="7">
    <source>
        <dbReference type="EMBL" id="SFJ72122.1"/>
    </source>
</evidence>
<dbReference type="RefSeq" id="WP_074837802.1">
    <property type="nucleotide sequence ID" value="NZ_CP047056.1"/>
</dbReference>
<dbReference type="EMBL" id="FOSF01000001">
    <property type="protein sequence ID" value="SFJ72122.1"/>
    <property type="molecule type" value="Genomic_DNA"/>
</dbReference>
<evidence type="ECO:0000256" key="2">
    <source>
        <dbReference type="ARBA" id="ARBA00022870"/>
    </source>
</evidence>
<keyword evidence="5" id="KW-1133">Transmembrane helix</keyword>
<keyword evidence="5" id="KW-0812">Transmembrane</keyword>
<proteinExistence type="inferred from homology"/>
<keyword evidence="8" id="KW-1185">Reference proteome</keyword>
<protein>
    <submittedName>
        <fullName evidence="7">Secretion system effector C (SseC) like family protein</fullName>
    </submittedName>
</protein>
<sequence>MSDKVTNNYASQGLSYEQQVAALTKDLTTGKIDAASYINQLKALELANLKSKSDIDSKNVQLESPSDKALGDLKGVGLEALLQFITGENRSSQLKSAESRIESNKQAREANFQQTMDKINEAIKKAEDEEKSGWWKKAFGWVAKIVTAVLSVAAIVVGAITANPVLVMAGVYGCYFLASQITEEVTGKGLTARYLELYGVPEDKAIIAGGIMDCIGGIVAGCVSGSGLASAAKIADIGAKAAILCARLSYASSIVNGVAGVGTGVSGVFSAVYRYDGAKLKADEVELKKVLEKLIVEDQENQKTIKRILEFFKEMTDDVTQVIKDKAQATSNVMSMSPTGGMA</sequence>